<protein>
    <submittedName>
        <fullName evidence="3">Uncharacterized protein</fullName>
    </submittedName>
</protein>
<comment type="caution">
    <text evidence="3">The sequence shown here is derived from an EMBL/GenBank/DDBJ whole genome shotgun (WGS) entry which is preliminary data.</text>
</comment>
<evidence type="ECO:0000313" key="3">
    <source>
        <dbReference type="EMBL" id="MBB4411486.1"/>
    </source>
</evidence>
<dbReference type="EMBL" id="JACIGW010000002">
    <property type="protein sequence ID" value="MBB4348250.1"/>
    <property type="molecule type" value="Genomic_DNA"/>
</dbReference>
<dbReference type="EMBL" id="JACIGY010000002">
    <property type="protein sequence ID" value="MBB4411486.1"/>
    <property type="molecule type" value="Genomic_DNA"/>
</dbReference>
<reference evidence="5 6" key="1">
    <citation type="submission" date="2020-08" db="EMBL/GenBank/DDBJ databases">
        <title>Genomic Encyclopedia of Type Strains, Phase IV (KMG-V): Genome sequencing to study the core and pangenomes of soil and plant-associated prokaryotes.</title>
        <authorList>
            <person name="Whitman W."/>
        </authorList>
    </citation>
    <scope>NUCLEOTIDE SEQUENCE [LARGE SCALE GENOMIC DNA]</scope>
    <source>
        <strain evidence="3 6">SEMIA 444</strain>
        <strain evidence="2 5">SEMIA 448</strain>
        <strain evidence="4 7">SEMIA 452</strain>
    </source>
</reference>
<dbReference type="Proteomes" id="UP000524535">
    <property type="component" value="Unassembled WGS sequence"/>
</dbReference>
<feature type="transmembrane region" description="Helical" evidence="1">
    <location>
        <begin position="34"/>
        <end position="59"/>
    </location>
</feature>
<evidence type="ECO:0000313" key="7">
    <source>
        <dbReference type="Proteomes" id="UP000576087"/>
    </source>
</evidence>
<dbReference type="AlphaFoldDB" id="A0A7W6TFT3"/>
<name>A0A7W6TFT3_9HYPH</name>
<gene>
    <name evidence="3" type="ORF">GGE31_001991</name>
    <name evidence="2" type="ORF">GGE33_001992</name>
    <name evidence="4" type="ORF">GGE35_001992</name>
</gene>
<proteinExistence type="predicted"/>
<organism evidence="3 6">
    <name type="scientific">Aliirhizobium cellulosilyticum</name>
    <dbReference type="NCBI Taxonomy" id="393664"/>
    <lineage>
        <taxon>Bacteria</taxon>
        <taxon>Pseudomonadati</taxon>
        <taxon>Pseudomonadota</taxon>
        <taxon>Alphaproteobacteria</taxon>
        <taxon>Hyphomicrobiales</taxon>
        <taxon>Rhizobiaceae</taxon>
        <taxon>Aliirhizobium</taxon>
    </lineage>
</organism>
<keyword evidence="1" id="KW-0812">Transmembrane</keyword>
<dbReference type="Proteomes" id="UP000576087">
    <property type="component" value="Unassembled WGS sequence"/>
</dbReference>
<dbReference type="Proteomes" id="UP000520770">
    <property type="component" value="Unassembled WGS sequence"/>
</dbReference>
<keyword evidence="1" id="KW-1133">Transmembrane helix</keyword>
<evidence type="ECO:0000313" key="6">
    <source>
        <dbReference type="Proteomes" id="UP000524535"/>
    </source>
</evidence>
<sequence length="227" mass="24765">MTPTFFDSCNWIFPFFFFCKPAVSALSDTSSTSWWNMAATIASVVSAVAAAIAAVAAYFTIRSTKSERRVSALVTIKEWYSRSHEKFGDVTKELDYGTIVYDPFTRESKKEGQLLSFLSTLNEVAFLVEIGHATAEDIRKTSLGYWFTAALSDGATVAALAKLIVADKARGYESSVFPFLTQIGPKITGNKAHELVEVRAKAMSEDKSFNDKVLSVIRPASGGTVAP</sequence>
<evidence type="ECO:0000313" key="2">
    <source>
        <dbReference type="EMBL" id="MBB4348250.1"/>
    </source>
</evidence>
<dbReference type="RefSeq" id="WP_183822726.1">
    <property type="nucleotide sequence ID" value="NZ_JACIGW010000002.1"/>
</dbReference>
<evidence type="ECO:0000256" key="1">
    <source>
        <dbReference type="SAM" id="Phobius"/>
    </source>
</evidence>
<evidence type="ECO:0000313" key="5">
    <source>
        <dbReference type="Proteomes" id="UP000520770"/>
    </source>
</evidence>
<dbReference type="EMBL" id="JACIHM010000002">
    <property type="protein sequence ID" value="MBB4446176.1"/>
    <property type="molecule type" value="Genomic_DNA"/>
</dbReference>
<evidence type="ECO:0000313" key="4">
    <source>
        <dbReference type="EMBL" id="MBB4446176.1"/>
    </source>
</evidence>
<keyword evidence="6" id="KW-1185">Reference proteome</keyword>
<keyword evidence="1" id="KW-0472">Membrane</keyword>
<accession>A0A7W6TFT3</accession>